<feature type="signal peptide" evidence="2">
    <location>
        <begin position="1"/>
        <end position="30"/>
    </location>
</feature>
<proteinExistence type="predicted"/>
<feature type="region of interest" description="Disordered" evidence="1">
    <location>
        <begin position="84"/>
        <end position="103"/>
    </location>
</feature>
<accession>A0A225DFS2</accession>
<evidence type="ECO:0000313" key="4">
    <source>
        <dbReference type="Proteomes" id="UP000214646"/>
    </source>
</evidence>
<evidence type="ECO:0000256" key="1">
    <source>
        <dbReference type="SAM" id="MobiDB-lite"/>
    </source>
</evidence>
<keyword evidence="4" id="KW-1185">Reference proteome</keyword>
<organism evidence="3 4">
    <name type="scientific">Fimbriiglobus ruber</name>
    <dbReference type="NCBI Taxonomy" id="1908690"/>
    <lineage>
        <taxon>Bacteria</taxon>
        <taxon>Pseudomonadati</taxon>
        <taxon>Planctomycetota</taxon>
        <taxon>Planctomycetia</taxon>
        <taxon>Gemmatales</taxon>
        <taxon>Gemmataceae</taxon>
        <taxon>Fimbriiglobus</taxon>
    </lineage>
</organism>
<evidence type="ECO:0000256" key="2">
    <source>
        <dbReference type="SAM" id="SignalP"/>
    </source>
</evidence>
<gene>
    <name evidence="3" type="ORF">FRUB_08572</name>
</gene>
<name>A0A225DFS2_9BACT</name>
<comment type="caution">
    <text evidence="3">The sequence shown here is derived from an EMBL/GenBank/DDBJ whole genome shotgun (WGS) entry which is preliminary data.</text>
</comment>
<feature type="chain" id="PRO_5012827279" description="Lipoprotein" evidence="2">
    <location>
        <begin position="31"/>
        <end position="148"/>
    </location>
</feature>
<keyword evidence="2" id="KW-0732">Signal</keyword>
<sequence length="148" mass="15289">MPNAKFLKNLMIIPLALFPLIILGCGGDSASVSGTVTYKDVPVEKGNIAFYPAEGKGQSAGGEIINGKYTVKGVTLGKNRVEITSSAKMKGPPPSGMADSIKNPPALDLSTVISTKATGNNAIHEITSSTTLDFALKPAVATDGKEIK</sequence>
<dbReference type="PROSITE" id="PS51257">
    <property type="entry name" value="PROKAR_LIPOPROTEIN"/>
    <property type="match status" value="1"/>
</dbReference>
<evidence type="ECO:0000313" key="3">
    <source>
        <dbReference type="EMBL" id="OWK36009.1"/>
    </source>
</evidence>
<reference evidence="4" key="1">
    <citation type="submission" date="2017-06" db="EMBL/GenBank/DDBJ databases">
        <title>Genome analysis of Fimbriiglobus ruber SP5, the first member of the order Planctomycetales with confirmed chitinolytic capability.</title>
        <authorList>
            <person name="Ravin N.V."/>
            <person name="Rakitin A.L."/>
            <person name="Ivanova A.A."/>
            <person name="Beletsky A.V."/>
            <person name="Kulichevskaya I.S."/>
            <person name="Mardanov A.V."/>
            <person name="Dedysh S.N."/>
        </authorList>
    </citation>
    <scope>NUCLEOTIDE SEQUENCE [LARGE SCALE GENOMIC DNA]</scope>
    <source>
        <strain evidence="4">SP5</strain>
    </source>
</reference>
<dbReference type="Proteomes" id="UP000214646">
    <property type="component" value="Unassembled WGS sequence"/>
</dbReference>
<dbReference type="AlphaFoldDB" id="A0A225DFS2"/>
<dbReference type="EMBL" id="NIDE01000017">
    <property type="protein sequence ID" value="OWK36009.1"/>
    <property type="molecule type" value="Genomic_DNA"/>
</dbReference>
<protein>
    <recommendedName>
        <fullName evidence="5">Lipoprotein</fullName>
    </recommendedName>
</protein>
<evidence type="ECO:0008006" key="5">
    <source>
        <dbReference type="Google" id="ProtNLM"/>
    </source>
</evidence>